<name>A0A642V5T7_9ASCO</name>
<gene>
    <name evidence="2" type="ORF">TRICI_004417</name>
</gene>
<reference evidence="2" key="1">
    <citation type="journal article" date="2019" name="G3 (Bethesda)">
        <title>Genome Assemblies of Two Rare Opportunistic Yeast Pathogens: Diutina rugosa (syn. Candida rugosa) and Trichomonascus ciferrii (syn. Candida ciferrii).</title>
        <authorList>
            <person name="Mixao V."/>
            <person name="Saus E."/>
            <person name="Hansen A.P."/>
            <person name="Lass-Florl C."/>
            <person name="Gabaldon T."/>
        </authorList>
    </citation>
    <scope>NUCLEOTIDE SEQUENCE</scope>
    <source>
        <strain evidence="2">CBS 4856</strain>
    </source>
</reference>
<dbReference type="EMBL" id="SWFS01000336">
    <property type="protein sequence ID" value="KAA8909582.1"/>
    <property type="molecule type" value="Genomic_DNA"/>
</dbReference>
<proteinExistence type="predicted"/>
<sequence length="117" mass="13558">MKGRRVDTSTLEPLMVPGGEPRPPVDQVKHLGIILDKRLKFNEHVKEVERRAIRDFHQIWRLGGCFKELSVQGFQQLYIGCIQPILEYGSEGWFPHSTKKQIDIVQKIQNIALRVEP</sequence>
<keyword evidence="3" id="KW-1185">Reference proteome</keyword>
<evidence type="ECO:0000256" key="1">
    <source>
        <dbReference type="SAM" id="MobiDB-lite"/>
    </source>
</evidence>
<dbReference type="Proteomes" id="UP000761534">
    <property type="component" value="Unassembled WGS sequence"/>
</dbReference>
<feature type="region of interest" description="Disordered" evidence="1">
    <location>
        <begin position="1"/>
        <end position="21"/>
    </location>
</feature>
<dbReference type="OrthoDB" id="3261222at2759"/>
<organism evidence="2 3">
    <name type="scientific">Trichomonascus ciferrii</name>
    <dbReference type="NCBI Taxonomy" id="44093"/>
    <lineage>
        <taxon>Eukaryota</taxon>
        <taxon>Fungi</taxon>
        <taxon>Dikarya</taxon>
        <taxon>Ascomycota</taxon>
        <taxon>Saccharomycotina</taxon>
        <taxon>Dipodascomycetes</taxon>
        <taxon>Dipodascales</taxon>
        <taxon>Trichomonascaceae</taxon>
        <taxon>Trichomonascus</taxon>
        <taxon>Trichomonascus ciferrii complex</taxon>
    </lineage>
</organism>
<evidence type="ECO:0000313" key="3">
    <source>
        <dbReference type="Proteomes" id="UP000761534"/>
    </source>
</evidence>
<evidence type="ECO:0000313" key="2">
    <source>
        <dbReference type="EMBL" id="KAA8909582.1"/>
    </source>
</evidence>
<protein>
    <submittedName>
        <fullName evidence="2">Uncharacterized protein</fullName>
    </submittedName>
</protein>
<comment type="caution">
    <text evidence="2">The sequence shown here is derived from an EMBL/GenBank/DDBJ whole genome shotgun (WGS) entry which is preliminary data.</text>
</comment>
<dbReference type="VEuPathDB" id="FungiDB:TRICI_004417"/>
<accession>A0A642V5T7</accession>
<dbReference type="AlphaFoldDB" id="A0A642V5T7"/>